<keyword evidence="16 19" id="KW-0961">Cell wall biogenesis/degradation</keyword>
<evidence type="ECO:0000256" key="18">
    <source>
        <dbReference type="ARBA" id="ARBA00060592"/>
    </source>
</evidence>
<feature type="binding site" evidence="21">
    <location>
        <position position="270"/>
    </location>
    <ligand>
        <name>Mg(2+)</name>
        <dbReference type="ChEBI" id="CHEBI:18420"/>
        <label>2</label>
    </ligand>
</feature>
<evidence type="ECO:0000256" key="12">
    <source>
        <dbReference type="ARBA" id="ARBA00022842"/>
    </source>
</evidence>
<evidence type="ECO:0000256" key="13">
    <source>
        <dbReference type="ARBA" id="ARBA00022960"/>
    </source>
</evidence>
<evidence type="ECO:0000313" key="25">
    <source>
        <dbReference type="Proteomes" id="UP000886687"/>
    </source>
</evidence>
<feature type="active site" evidence="20">
    <location>
        <position position="148"/>
    </location>
</feature>
<feature type="active site" evidence="20">
    <location>
        <position position="279"/>
    </location>
</feature>
<keyword evidence="11 22" id="KW-0067">ATP-binding</keyword>
<dbReference type="InterPro" id="IPR011095">
    <property type="entry name" value="Dala_Dala_lig_C"/>
</dbReference>
<evidence type="ECO:0000256" key="7">
    <source>
        <dbReference type="ARBA" id="ARBA00022490"/>
    </source>
</evidence>
<dbReference type="FunFam" id="3.30.1490.20:FF:000007">
    <property type="entry name" value="D-alanine--D-alanine ligase"/>
    <property type="match status" value="1"/>
</dbReference>
<feature type="binding site" evidence="21">
    <location>
        <position position="268"/>
    </location>
    <ligand>
        <name>Mg(2+)</name>
        <dbReference type="ChEBI" id="CHEBI:18420"/>
        <label>2</label>
    </ligand>
</feature>
<comment type="similarity">
    <text evidence="5 19">Belongs to the D-alanine--D-alanine ligase family.</text>
</comment>
<organism evidence="24 25">
    <name type="scientific">Candidatus Thiodiazotropha lotti</name>
    <dbReference type="NCBI Taxonomy" id="2792787"/>
    <lineage>
        <taxon>Bacteria</taxon>
        <taxon>Pseudomonadati</taxon>
        <taxon>Pseudomonadota</taxon>
        <taxon>Gammaproteobacteria</taxon>
        <taxon>Chromatiales</taxon>
        <taxon>Sedimenticolaceae</taxon>
        <taxon>Candidatus Thiodiazotropha</taxon>
    </lineage>
</organism>
<feature type="active site" evidence="20">
    <location>
        <position position="21"/>
    </location>
</feature>
<dbReference type="GO" id="GO:0008360">
    <property type="term" value="P:regulation of cell shape"/>
    <property type="evidence" value="ECO:0007669"/>
    <property type="project" value="UniProtKB-KW"/>
</dbReference>
<comment type="pathway">
    <text evidence="4 19">Cell wall biogenesis; peptidoglycan biosynthesis.</text>
</comment>
<dbReference type="GO" id="GO:0046872">
    <property type="term" value="F:metal ion binding"/>
    <property type="evidence" value="ECO:0007669"/>
    <property type="project" value="UniProtKB-KW"/>
</dbReference>
<dbReference type="GO" id="GO:0009252">
    <property type="term" value="P:peptidoglycan biosynthetic process"/>
    <property type="evidence" value="ECO:0007669"/>
    <property type="project" value="UniProtKB-UniRule"/>
</dbReference>
<dbReference type="GO" id="GO:0071555">
    <property type="term" value="P:cell wall organization"/>
    <property type="evidence" value="ECO:0007669"/>
    <property type="project" value="UniProtKB-KW"/>
</dbReference>
<evidence type="ECO:0000256" key="17">
    <source>
        <dbReference type="ARBA" id="ARBA00047614"/>
    </source>
</evidence>
<comment type="subcellular location">
    <subcellularLocation>
        <location evidence="3 19">Cytoplasm</location>
    </subcellularLocation>
</comment>
<evidence type="ECO:0000256" key="14">
    <source>
        <dbReference type="ARBA" id="ARBA00022984"/>
    </source>
</evidence>
<evidence type="ECO:0000256" key="3">
    <source>
        <dbReference type="ARBA" id="ARBA00004496"/>
    </source>
</evidence>
<dbReference type="InterPro" id="IPR011761">
    <property type="entry name" value="ATP-grasp"/>
</dbReference>
<dbReference type="GO" id="GO:0005829">
    <property type="term" value="C:cytosol"/>
    <property type="evidence" value="ECO:0007669"/>
    <property type="project" value="TreeGrafter"/>
</dbReference>
<dbReference type="Proteomes" id="UP000886687">
    <property type="component" value="Unassembled WGS sequence"/>
</dbReference>
<keyword evidence="9 21" id="KW-0479">Metal-binding</keyword>
<evidence type="ECO:0000256" key="9">
    <source>
        <dbReference type="ARBA" id="ARBA00022723"/>
    </source>
</evidence>
<dbReference type="SUPFAM" id="SSF52440">
    <property type="entry name" value="PreATP-grasp domain"/>
    <property type="match status" value="1"/>
</dbReference>
<dbReference type="Gene3D" id="3.40.50.20">
    <property type="match status" value="1"/>
</dbReference>
<keyword evidence="8 19" id="KW-0436">Ligase</keyword>
<comment type="function">
    <text evidence="2 19">Cell wall formation.</text>
</comment>
<feature type="binding site" evidence="21">
    <location>
        <position position="268"/>
    </location>
    <ligand>
        <name>Mg(2+)</name>
        <dbReference type="ChEBI" id="CHEBI:18420"/>
        <label>1</label>
    </ligand>
</feature>
<evidence type="ECO:0000259" key="23">
    <source>
        <dbReference type="PROSITE" id="PS50975"/>
    </source>
</evidence>
<dbReference type="AlphaFoldDB" id="A0A9E4K1Y9"/>
<keyword evidence="14 19" id="KW-0573">Peptidoglycan synthesis</keyword>
<sequence>MSVSADSFGKVAVLMGGRSAEREISLKSGNAVLSALLRRDVDAVGIDTGDGVLNQLDGAGFDRAFIILHGRGGEDGTVQGALQTLGLPYTGSGVLGSSLAMEKHRTKTLWRGLSLPTPEAVLLETAEDLNQADALGYPLIIKPSAEGSSIGMSKVENREQLQQAWQTAREYDSRVLAERWVVGEEYTAGFVQGQMLPLIRLETPHQFYDYQAKYSVDTTRYHCPCGLPETEEALLLTLCRKAYEAVGVSGWGRVDLMLDEERQPWLIEVNTVPGMTDHSLVPMAAKVAGIDFDELVMRILQTSLDQQVGS</sequence>
<keyword evidence="7 19" id="KW-0963">Cytoplasm</keyword>
<dbReference type="PROSITE" id="PS50975">
    <property type="entry name" value="ATP_GRASP"/>
    <property type="match status" value="1"/>
</dbReference>
<evidence type="ECO:0000256" key="21">
    <source>
        <dbReference type="PIRSR" id="PIRSR039102-3"/>
    </source>
</evidence>
<dbReference type="Gene3D" id="3.30.1490.20">
    <property type="entry name" value="ATP-grasp fold, A domain"/>
    <property type="match status" value="1"/>
</dbReference>
<evidence type="ECO:0000256" key="10">
    <source>
        <dbReference type="ARBA" id="ARBA00022741"/>
    </source>
</evidence>
<dbReference type="GO" id="GO:0008716">
    <property type="term" value="F:D-alanine-D-alanine ligase activity"/>
    <property type="evidence" value="ECO:0007669"/>
    <property type="project" value="UniProtKB-UniRule"/>
</dbReference>
<keyword evidence="10 22" id="KW-0547">Nucleotide-binding</keyword>
<evidence type="ECO:0000256" key="19">
    <source>
        <dbReference type="HAMAP-Rule" id="MF_00047"/>
    </source>
</evidence>
<dbReference type="InterPro" id="IPR013815">
    <property type="entry name" value="ATP_grasp_subdomain_1"/>
</dbReference>
<reference evidence="24" key="1">
    <citation type="journal article" date="2021" name="Proc. Natl. Acad. Sci. U.S.A.">
        <title>Global biogeography of chemosynthetic symbionts reveals both localized and globally distributed symbiont groups. .</title>
        <authorList>
            <person name="Osvatic J.T."/>
            <person name="Wilkins L.G.E."/>
            <person name="Leibrecht L."/>
            <person name="Leray M."/>
            <person name="Zauner S."/>
            <person name="Polzin J."/>
            <person name="Camacho Y."/>
            <person name="Gros O."/>
            <person name="van Gils J.A."/>
            <person name="Eisen J.A."/>
            <person name="Petersen J.M."/>
            <person name="Yuen B."/>
        </authorList>
    </citation>
    <scope>NUCLEOTIDE SEQUENCE</scope>
    <source>
        <strain evidence="24">MAGL173</strain>
    </source>
</reference>
<comment type="catalytic activity">
    <reaction evidence="17 19">
        <text>2 D-alanine + ATP = D-alanyl-D-alanine + ADP + phosphate + H(+)</text>
        <dbReference type="Rhea" id="RHEA:11224"/>
        <dbReference type="ChEBI" id="CHEBI:15378"/>
        <dbReference type="ChEBI" id="CHEBI:30616"/>
        <dbReference type="ChEBI" id="CHEBI:43474"/>
        <dbReference type="ChEBI" id="CHEBI:57416"/>
        <dbReference type="ChEBI" id="CHEBI:57822"/>
        <dbReference type="ChEBI" id="CHEBI:456216"/>
        <dbReference type="EC" id="6.3.2.4"/>
    </reaction>
</comment>
<keyword evidence="15 21" id="KW-0464">Manganese</keyword>
<gene>
    <name evidence="19" type="primary">ddl</name>
    <name evidence="24" type="ORF">JAZ04_04660</name>
</gene>
<dbReference type="HAMAP" id="MF_00047">
    <property type="entry name" value="Dala_Dala_lig"/>
    <property type="match status" value="1"/>
</dbReference>
<evidence type="ECO:0000256" key="22">
    <source>
        <dbReference type="PROSITE-ProRule" id="PRU00409"/>
    </source>
</evidence>
<dbReference type="Pfam" id="PF07478">
    <property type="entry name" value="Dala_Dala_lig_C"/>
    <property type="match status" value="1"/>
</dbReference>
<keyword evidence="12 21" id="KW-0460">Magnesium</keyword>
<comment type="caution">
    <text evidence="24">The sequence shown here is derived from an EMBL/GenBank/DDBJ whole genome shotgun (WGS) entry which is preliminary data.</text>
</comment>
<proteinExistence type="inferred from homology"/>
<dbReference type="SUPFAM" id="SSF56059">
    <property type="entry name" value="Glutathione synthetase ATP-binding domain-like"/>
    <property type="match status" value="1"/>
</dbReference>
<accession>A0A9E4K1Y9</accession>
<evidence type="ECO:0000313" key="24">
    <source>
        <dbReference type="EMBL" id="MCG7938136.1"/>
    </source>
</evidence>
<feature type="binding site" evidence="21">
    <location>
        <position position="255"/>
    </location>
    <ligand>
        <name>Mg(2+)</name>
        <dbReference type="ChEBI" id="CHEBI:18420"/>
        <label>1</label>
    </ligand>
</feature>
<dbReference type="InterPro" id="IPR005905">
    <property type="entry name" value="D_ala_D_ala"/>
</dbReference>
<dbReference type="GO" id="GO:0005524">
    <property type="term" value="F:ATP binding"/>
    <property type="evidence" value="ECO:0007669"/>
    <property type="project" value="UniProtKB-UniRule"/>
</dbReference>
<feature type="domain" description="ATP-grasp" evidence="23">
    <location>
        <begin position="107"/>
        <end position="301"/>
    </location>
</feature>
<evidence type="ECO:0000256" key="15">
    <source>
        <dbReference type="ARBA" id="ARBA00023211"/>
    </source>
</evidence>
<dbReference type="NCBIfam" id="TIGR01205">
    <property type="entry name" value="D_ala_D_alaTIGR"/>
    <property type="match status" value="1"/>
</dbReference>
<dbReference type="PROSITE" id="PS00844">
    <property type="entry name" value="DALA_DALA_LIGASE_2"/>
    <property type="match status" value="1"/>
</dbReference>
<comment type="cofactor">
    <cofactor evidence="21">
        <name>Mg(2+)</name>
        <dbReference type="ChEBI" id="CHEBI:18420"/>
    </cofactor>
    <cofactor evidence="21">
        <name>Mn(2+)</name>
        <dbReference type="ChEBI" id="CHEBI:29035"/>
    </cofactor>
    <text evidence="21">Binds 2 magnesium or manganese ions per subunit.</text>
</comment>
<dbReference type="PIRSF" id="PIRSF039102">
    <property type="entry name" value="Ddl/VanB"/>
    <property type="match status" value="1"/>
</dbReference>
<protein>
    <recommendedName>
        <fullName evidence="6 19">D-alanine--D-alanine ligase</fullName>
        <ecNumber evidence="6 19">6.3.2.4</ecNumber>
    </recommendedName>
    <alternativeName>
        <fullName evidence="19">D-Ala-D-Ala ligase</fullName>
    </alternativeName>
    <alternativeName>
        <fullName evidence="19">D-alanylalanine synthetase</fullName>
    </alternativeName>
</protein>
<dbReference type="FunFam" id="3.30.470.20:FF:000008">
    <property type="entry name" value="D-alanine--D-alanine ligase"/>
    <property type="match status" value="1"/>
</dbReference>
<dbReference type="PROSITE" id="PS00843">
    <property type="entry name" value="DALA_DALA_LIGASE_1"/>
    <property type="match status" value="1"/>
</dbReference>
<dbReference type="InterPro" id="IPR016185">
    <property type="entry name" value="PreATP-grasp_dom_sf"/>
</dbReference>
<dbReference type="PANTHER" id="PTHR23132">
    <property type="entry name" value="D-ALANINE--D-ALANINE LIGASE"/>
    <property type="match status" value="1"/>
</dbReference>
<dbReference type="Gene3D" id="3.30.470.20">
    <property type="entry name" value="ATP-grasp fold, B domain"/>
    <property type="match status" value="1"/>
</dbReference>
<dbReference type="PANTHER" id="PTHR23132:SF23">
    <property type="entry name" value="D-ALANINE--D-ALANINE LIGASE B"/>
    <property type="match status" value="1"/>
</dbReference>
<evidence type="ECO:0000256" key="5">
    <source>
        <dbReference type="ARBA" id="ARBA00010871"/>
    </source>
</evidence>
<comment type="pathway">
    <text evidence="18">Glycan biosynthesis.</text>
</comment>
<evidence type="ECO:0000256" key="2">
    <source>
        <dbReference type="ARBA" id="ARBA00003921"/>
    </source>
</evidence>
<evidence type="ECO:0000256" key="16">
    <source>
        <dbReference type="ARBA" id="ARBA00023316"/>
    </source>
</evidence>
<dbReference type="NCBIfam" id="NF002378">
    <property type="entry name" value="PRK01372.1"/>
    <property type="match status" value="1"/>
</dbReference>
<evidence type="ECO:0000256" key="11">
    <source>
        <dbReference type="ARBA" id="ARBA00022840"/>
    </source>
</evidence>
<keyword evidence="13 19" id="KW-0133">Cell shape</keyword>
<dbReference type="EMBL" id="JAEPDI010000002">
    <property type="protein sequence ID" value="MCG7938136.1"/>
    <property type="molecule type" value="Genomic_DNA"/>
</dbReference>
<evidence type="ECO:0000256" key="4">
    <source>
        <dbReference type="ARBA" id="ARBA00004752"/>
    </source>
</evidence>
<dbReference type="Pfam" id="PF01820">
    <property type="entry name" value="Dala_Dala_lig_N"/>
    <property type="match status" value="1"/>
</dbReference>
<name>A0A9E4K1Y9_9GAMM</name>
<evidence type="ECO:0000256" key="1">
    <source>
        <dbReference type="ARBA" id="ARBA00001936"/>
    </source>
</evidence>
<evidence type="ECO:0000256" key="20">
    <source>
        <dbReference type="PIRSR" id="PIRSR039102-1"/>
    </source>
</evidence>
<evidence type="ECO:0000256" key="8">
    <source>
        <dbReference type="ARBA" id="ARBA00022598"/>
    </source>
</evidence>
<dbReference type="EC" id="6.3.2.4" evidence="6 19"/>
<evidence type="ECO:0000256" key="6">
    <source>
        <dbReference type="ARBA" id="ARBA00012216"/>
    </source>
</evidence>
<dbReference type="InterPro" id="IPR000291">
    <property type="entry name" value="D-Ala_lig_Van_CS"/>
</dbReference>
<comment type="cofactor">
    <cofactor evidence="1">
        <name>Mn(2+)</name>
        <dbReference type="ChEBI" id="CHEBI:29035"/>
    </cofactor>
</comment>
<dbReference type="InterPro" id="IPR011127">
    <property type="entry name" value="Dala_Dala_lig_N"/>
</dbReference>